<accession>A0ACC1YFK2</accession>
<sequence length="393" mass="45705">MESIDHGRDHVSIEITSEFEPLVSSMKNTMETVVSGRCIGRVNEAIRKENEKTYIPDKISIGPLHHGKEALKATEDQKWRYLYALLNRKPSLEKTLHNCVQALKELEHRARLCYDENISLSSDAFIQMMLVDGGFIIELFLKNVIKGLKRRNDPIFSTPGLLFDLRNMIPGDHRIHREKFSLEGNHLLDLIRHCFLPTFPRVKVKQDGTQTGLQSAKKLKESGIRFKKAKTENLLDIKFVDGVLEIPPIQVHQYTESLLRNLIAFEQCPCDNTQHISSYVILMKSLICSEKDVKFLKRRQILCNFDASEKDVSKLFERLSKTVNLRYLKDFCFDGLCEQVNEYKRNNWPRMWRVRKKGRSQNVPKIYLIAILLLLIVTFVGTLFSILSFFLRY</sequence>
<name>A0ACC1YFK2_MELAZ</name>
<evidence type="ECO:0000313" key="1">
    <source>
        <dbReference type="EMBL" id="KAJ4722027.1"/>
    </source>
</evidence>
<proteinExistence type="predicted"/>
<comment type="caution">
    <text evidence="1">The sequence shown here is derived from an EMBL/GenBank/DDBJ whole genome shotgun (WGS) entry which is preliminary data.</text>
</comment>
<dbReference type="Proteomes" id="UP001164539">
    <property type="component" value="Chromosome 3"/>
</dbReference>
<evidence type="ECO:0000313" key="2">
    <source>
        <dbReference type="Proteomes" id="UP001164539"/>
    </source>
</evidence>
<reference evidence="1 2" key="1">
    <citation type="journal article" date="2023" name="Science">
        <title>Complex scaffold remodeling in plant triterpene biosynthesis.</title>
        <authorList>
            <person name="De La Pena R."/>
            <person name="Hodgson H."/>
            <person name="Liu J.C."/>
            <person name="Stephenson M.J."/>
            <person name="Martin A.C."/>
            <person name="Owen C."/>
            <person name="Harkess A."/>
            <person name="Leebens-Mack J."/>
            <person name="Jimenez L.E."/>
            <person name="Osbourn A."/>
            <person name="Sattely E.S."/>
        </authorList>
    </citation>
    <scope>NUCLEOTIDE SEQUENCE [LARGE SCALE GENOMIC DNA]</scope>
    <source>
        <strain evidence="2">cv. JPN11</strain>
        <tissue evidence="1">Leaf</tissue>
    </source>
</reference>
<gene>
    <name evidence="1" type="ORF">OWV82_005597</name>
</gene>
<keyword evidence="2" id="KW-1185">Reference proteome</keyword>
<protein>
    <submittedName>
        <fullName evidence="1">Uncharacterized protein</fullName>
    </submittedName>
</protein>
<dbReference type="EMBL" id="CM051396">
    <property type="protein sequence ID" value="KAJ4722027.1"/>
    <property type="molecule type" value="Genomic_DNA"/>
</dbReference>
<organism evidence="1 2">
    <name type="scientific">Melia azedarach</name>
    <name type="common">Chinaberry tree</name>
    <dbReference type="NCBI Taxonomy" id="155640"/>
    <lineage>
        <taxon>Eukaryota</taxon>
        <taxon>Viridiplantae</taxon>
        <taxon>Streptophyta</taxon>
        <taxon>Embryophyta</taxon>
        <taxon>Tracheophyta</taxon>
        <taxon>Spermatophyta</taxon>
        <taxon>Magnoliopsida</taxon>
        <taxon>eudicotyledons</taxon>
        <taxon>Gunneridae</taxon>
        <taxon>Pentapetalae</taxon>
        <taxon>rosids</taxon>
        <taxon>malvids</taxon>
        <taxon>Sapindales</taxon>
        <taxon>Meliaceae</taxon>
        <taxon>Melia</taxon>
    </lineage>
</organism>